<protein>
    <recommendedName>
        <fullName evidence="5">NAD(P)-binding protein</fullName>
    </recommendedName>
</protein>
<dbReference type="EMBL" id="JACCJB010000026">
    <property type="protein sequence ID" value="KAF6217584.1"/>
    <property type="molecule type" value="Genomic_DNA"/>
</dbReference>
<proteinExistence type="inferred from homology"/>
<dbReference type="Pfam" id="PF00106">
    <property type="entry name" value="adh_short"/>
    <property type="match status" value="1"/>
</dbReference>
<dbReference type="PANTHER" id="PTHR24320:SF283">
    <property type="entry name" value="RETINOL DEHYDROGENASE 11"/>
    <property type="match status" value="1"/>
</dbReference>
<dbReference type="AlphaFoldDB" id="A0A8H6C6N5"/>
<sequence>MPELQKVKGRTILITGSSDGGIGAETALSLAAGSPTCILLAGPSLPKIQPVIDRISGAYPDVETQFIPLDLSSQHAIREAAADINKTVQSIDILINNAAIMACLLAKTADGIESQFGTS</sequence>
<dbReference type="Proteomes" id="UP000593566">
    <property type="component" value="Unassembled WGS sequence"/>
</dbReference>
<dbReference type="RefSeq" id="XP_037147019.1">
    <property type="nucleotide sequence ID" value="XM_037297583.1"/>
</dbReference>
<dbReference type="InterPro" id="IPR036291">
    <property type="entry name" value="NAD(P)-bd_dom_sf"/>
</dbReference>
<dbReference type="SUPFAM" id="SSF51735">
    <property type="entry name" value="NAD(P)-binding Rossmann-fold domains"/>
    <property type="match status" value="1"/>
</dbReference>
<reference evidence="3 4" key="1">
    <citation type="journal article" date="2020" name="Genomics">
        <title>Complete, high-quality genomes from long-read metagenomic sequencing of two wolf lichen thalli reveals enigmatic genome architecture.</title>
        <authorList>
            <person name="McKenzie S.K."/>
            <person name="Walston R.F."/>
            <person name="Allen J.L."/>
        </authorList>
    </citation>
    <scope>NUCLEOTIDE SEQUENCE [LARGE SCALE GENOMIC DNA]</scope>
    <source>
        <strain evidence="3">WasteWater1</strain>
    </source>
</reference>
<organism evidence="3 4">
    <name type="scientific">Letharia lupina</name>
    <dbReference type="NCBI Taxonomy" id="560253"/>
    <lineage>
        <taxon>Eukaryota</taxon>
        <taxon>Fungi</taxon>
        <taxon>Dikarya</taxon>
        <taxon>Ascomycota</taxon>
        <taxon>Pezizomycotina</taxon>
        <taxon>Lecanoromycetes</taxon>
        <taxon>OSLEUM clade</taxon>
        <taxon>Lecanoromycetidae</taxon>
        <taxon>Lecanorales</taxon>
        <taxon>Lecanorineae</taxon>
        <taxon>Parmeliaceae</taxon>
        <taxon>Letharia</taxon>
    </lineage>
</organism>
<evidence type="ECO:0000256" key="2">
    <source>
        <dbReference type="ARBA" id="ARBA00023002"/>
    </source>
</evidence>
<keyword evidence="4" id="KW-1185">Reference proteome</keyword>
<evidence type="ECO:0000313" key="3">
    <source>
        <dbReference type="EMBL" id="KAF6217584.1"/>
    </source>
</evidence>
<dbReference type="InterPro" id="IPR002347">
    <property type="entry name" value="SDR_fam"/>
</dbReference>
<keyword evidence="2" id="KW-0560">Oxidoreductase</keyword>
<gene>
    <name evidence="3" type="ORF">HO133_006686</name>
</gene>
<comment type="caution">
    <text evidence="3">The sequence shown here is derived from an EMBL/GenBank/DDBJ whole genome shotgun (WGS) entry which is preliminary data.</text>
</comment>
<evidence type="ECO:0000313" key="4">
    <source>
        <dbReference type="Proteomes" id="UP000593566"/>
    </source>
</evidence>
<dbReference type="GeneID" id="59335087"/>
<dbReference type="GO" id="GO:0016491">
    <property type="term" value="F:oxidoreductase activity"/>
    <property type="evidence" value="ECO:0007669"/>
    <property type="project" value="UniProtKB-KW"/>
</dbReference>
<comment type="similarity">
    <text evidence="1">Belongs to the short-chain dehydrogenases/reductases (SDR) family.</text>
</comment>
<dbReference type="PANTHER" id="PTHR24320">
    <property type="entry name" value="RETINOL DEHYDROGENASE"/>
    <property type="match status" value="1"/>
</dbReference>
<accession>A0A8H6C6N5</accession>
<dbReference type="Gene3D" id="3.40.50.720">
    <property type="entry name" value="NAD(P)-binding Rossmann-like Domain"/>
    <property type="match status" value="1"/>
</dbReference>
<evidence type="ECO:0008006" key="5">
    <source>
        <dbReference type="Google" id="ProtNLM"/>
    </source>
</evidence>
<name>A0A8H6C6N5_9LECA</name>
<evidence type="ECO:0000256" key="1">
    <source>
        <dbReference type="ARBA" id="ARBA00006484"/>
    </source>
</evidence>